<evidence type="ECO:0000313" key="4">
    <source>
        <dbReference type="Proteomes" id="UP000290401"/>
    </source>
</evidence>
<reference evidence="2 4" key="2">
    <citation type="submission" date="2018-10" db="EMBL/GenBank/DDBJ databases">
        <title>Bradyrhizobium sp. nov., effective nodules isolated from peanut in China.</title>
        <authorList>
            <person name="Li Y."/>
        </authorList>
    </citation>
    <scope>NUCLEOTIDE SEQUENCE [LARGE SCALE GENOMIC DNA]</scope>
    <source>
        <strain evidence="2 4">CCBAU 53426</strain>
    </source>
</reference>
<dbReference type="EMBL" id="RDQZ01000012">
    <property type="protein sequence ID" value="RXH12577.1"/>
    <property type="molecule type" value="Genomic_DNA"/>
</dbReference>
<dbReference type="Proteomes" id="UP000288972">
    <property type="component" value="Chromosome"/>
</dbReference>
<dbReference type="AlphaFoldDB" id="A0AAE5WWZ5"/>
<name>A0AAE5WWZ5_9BRAD</name>
<proteinExistence type="predicted"/>
<dbReference type="KEGG" id="bgz:XH91_04150"/>
<keyword evidence="4" id="KW-1185">Reference proteome</keyword>
<organism evidence="1 3">
    <name type="scientific">Bradyrhizobium guangzhouense</name>
    <dbReference type="NCBI Taxonomy" id="1325095"/>
    <lineage>
        <taxon>Bacteria</taxon>
        <taxon>Pseudomonadati</taxon>
        <taxon>Pseudomonadota</taxon>
        <taxon>Alphaproteobacteria</taxon>
        <taxon>Hyphomicrobiales</taxon>
        <taxon>Nitrobacteraceae</taxon>
        <taxon>Bradyrhizobium</taxon>
    </lineage>
</organism>
<reference evidence="1 3" key="1">
    <citation type="submission" date="2018-06" db="EMBL/GenBank/DDBJ databases">
        <title>Comparative genomics of rhizobia nodulating Arachis hypogaea in China.</title>
        <authorList>
            <person name="Li Y."/>
        </authorList>
    </citation>
    <scope>NUCLEOTIDE SEQUENCE [LARGE SCALE GENOMIC DNA]</scope>
    <source>
        <strain evidence="1 3">CCBAU 51670</strain>
    </source>
</reference>
<protein>
    <submittedName>
        <fullName evidence="1">Uncharacterized protein</fullName>
    </submittedName>
</protein>
<evidence type="ECO:0000313" key="3">
    <source>
        <dbReference type="Proteomes" id="UP000288972"/>
    </source>
</evidence>
<sequence>MVLSFGVLVQRAFAADSAPGAKTYGALMTVTRQMRHARDGQPASPVLAGSAIENRSFREQAGW</sequence>
<evidence type="ECO:0000313" key="2">
    <source>
        <dbReference type="EMBL" id="RXH12577.1"/>
    </source>
</evidence>
<accession>A0AAE5WWZ5</accession>
<dbReference type="Proteomes" id="UP000290401">
    <property type="component" value="Unassembled WGS sequence"/>
</dbReference>
<evidence type="ECO:0000313" key="1">
    <source>
        <dbReference type="EMBL" id="QAU44626.1"/>
    </source>
</evidence>
<gene>
    <name evidence="2" type="ORF">EAS56_16540</name>
    <name evidence="1" type="ORF">XH91_04150</name>
</gene>
<dbReference type="EMBL" id="CP030053">
    <property type="protein sequence ID" value="QAU44626.1"/>
    <property type="molecule type" value="Genomic_DNA"/>
</dbReference>